<keyword evidence="2" id="KW-0732">Signal</keyword>
<accession>A0AAE1HBP7</accession>
<name>A0AAE1HBP7_9NEOP</name>
<dbReference type="EMBL" id="JAHWGI010000789">
    <property type="protein sequence ID" value="KAK3917806.1"/>
    <property type="molecule type" value="Genomic_DNA"/>
</dbReference>
<dbReference type="InterPro" id="IPR012337">
    <property type="entry name" value="RNaseH-like_sf"/>
</dbReference>
<evidence type="ECO:0000313" key="4">
    <source>
        <dbReference type="Proteomes" id="UP001219518"/>
    </source>
</evidence>
<feature type="signal peptide" evidence="2">
    <location>
        <begin position="1"/>
        <end position="17"/>
    </location>
</feature>
<gene>
    <name evidence="3" type="ORF">KUF71_007251</name>
</gene>
<feature type="region of interest" description="Disordered" evidence="1">
    <location>
        <begin position="413"/>
        <end position="434"/>
    </location>
</feature>
<sequence>MYVKLCIVQATLHVSLCLRLLLWFGNDGFATNGHLAAGVSDRRGRSGPSMVPGGHMSAKCSRNVLRELQDDTGGLRRAFGPDLTAHSEEAQHMGIPPGERLALTLHFLATGSYQKFSGAAFTIPQPTANGIIRETCEAILGELHQEMIPPLTEEILSRSMDGFMERWNFPNMIGALDGKHCNMQTAHRPLTRHSGCDLAGSVWLDVQKAIAPADTDIPLVANLKEHWREQFVPLEYAHVHHYSKALVTHVKNSSMNNALKSTLKQEFDVRWNTSLEMFESIYKNYDALSAALTERKEGKWIEHVRKDRLKVFIDLLNPFKAESAKLQADNTPTLQLVCLSRAILSDHCKKPSEDHLDNVLRQRILKQLDRVYECDMRHKMANFLWPSSRKQKMLTEEERQQVRAEIRRLYLQPQPDDNVADEGPTPAKRPRRQSCYSMYLEDDDEPGAMDELDLYLI</sequence>
<dbReference type="AlphaFoldDB" id="A0AAE1HBP7"/>
<feature type="chain" id="PRO_5042178488" evidence="2">
    <location>
        <begin position="18"/>
        <end position="457"/>
    </location>
</feature>
<reference evidence="3" key="2">
    <citation type="journal article" date="2023" name="BMC Genomics">
        <title>Pest status, molecular evolution, and epigenetic factors derived from the genome assembly of Frankliniella fusca, a thysanopteran phytovirus vector.</title>
        <authorList>
            <person name="Catto M.A."/>
            <person name="Labadie P.E."/>
            <person name="Jacobson A.L."/>
            <person name="Kennedy G.G."/>
            <person name="Srinivasan R."/>
            <person name="Hunt B.G."/>
        </authorList>
    </citation>
    <scope>NUCLEOTIDE SEQUENCE</scope>
    <source>
        <strain evidence="3">PL_HMW_Pooled</strain>
    </source>
</reference>
<dbReference type="Proteomes" id="UP001219518">
    <property type="component" value="Unassembled WGS sequence"/>
</dbReference>
<evidence type="ECO:0000256" key="2">
    <source>
        <dbReference type="SAM" id="SignalP"/>
    </source>
</evidence>
<keyword evidence="4" id="KW-1185">Reference proteome</keyword>
<evidence type="ECO:0000313" key="3">
    <source>
        <dbReference type="EMBL" id="KAK3917806.1"/>
    </source>
</evidence>
<protein>
    <submittedName>
        <fullName evidence="3">Transposable element Hobo transposase</fullName>
    </submittedName>
</protein>
<reference evidence="3" key="1">
    <citation type="submission" date="2021-07" db="EMBL/GenBank/DDBJ databases">
        <authorList>
            <person name="Catto M.A."/>
            <person name="Jacobson A."/>
            <person name="Kennedy G."/>
            <person name="Labadie P."/>
            <person name="Hunt B.G."/>
            <person name="Srinivasan R."/>
        </authorList>
    </citation>
    <scope>NUCLEOTIDE SEQUENCE</scope>
    <source>
        <strain evidence="3">PL_HMW_Pooled</strain>
        <tissue evidence="3">Head</tissue>
    </source>
</reference>
<organism evidence="3 4">
    <name type="scientific">Frankliniella fusca</name>
    <dbReference type="NCBI Taxonomy" id="407009"/>
    <lineage>
        <taxon>Eukaryota</taxon>
        <taxon>Metazoa</taxon>
        <taxon>Ecdysozoa</taxon>
        <taxon>Arthropoda</taxon>
        <taxon>Hexapoda</taxon>
        <taxon>Insecta</taxon>
        <taxon>Pterygota</taxon>
        <taxon>Neoptera</taxon>
        <taxon>Paraneoptera</taxon>
        <taxon>Thysanoptera</taxon>
        <taxon>Terebrantia</taxon>
        <taxon>Thripoidea</taxon>
        <taxon>Thripidae</taxon>
        <taxon>Frankliniella</taxon>
    </lineage>
</organism>
<proteinExistence type="predicted"/>
<comment type="caution">
    <text evidence="3">The sequence shown here is derived from an EMBL/GenBank/DDBJ whole genome shotgun (WGS) entry which is preliminary data.</text>
</comment>
<dbReference type="SUPFAM" id="SSF53098">
    <property type="entry name" value="Ribonuclease H-like"/>
    <property type="match status" value="1"/>
</dbReference>
<evidence type="ECO:0000256" key="1">
    <source>
        <dbReference type="SAM" id="MobiDB-lite"/>
    </source>
</evidence>